<evidence type="ECO:0000259" key="1">
    <source>
        <dbReference type="Pfam" id="PF00496"/>
    </source>
</evidence>
<name>A0A381Z946_9ZZZZ</name>
<dbReference type="CDD" id="cd08500">
    <property type="entry name" value="PBP2_NikA_DppA_OppA_like_4"/>
    <property type="match status" value="1"/>
</dbReference>
<dbReference type="GO" id="GO:1904680">
    <property type="term" value="F:peptide transmembrane transporter activity"/>
    <property type="evidence" value="ECO:0007669"/>
    <property type="project" value="TreeGrafter"/>
</dbReference>
<dbReference type="AlphaFoldDB" id="A0A381Z946"/>
<evidence type="ECO:0000313" key="2">
    <source>
        <dbReference type="EMBL" id="SVA85654.1"/>
    </source>
</evidence>
<feature type="non-terminal residue" evidence="2">
    <location>
        <position position="677"/>
    </location>
</feature>
<accession>A0A381Z946</accession>
<protein>
    <recommendedName>
        <fullName evidence="1">Solute-binding protein family 5 domain-containing protein</fullName>
    </recommendedName>
</protein>
<reference evidence="2" key="1">
    <citation type="submission" date="2018-05" db="EMBL/GenBank/DDBJ databases">
        <authorList>
            <person name="Lanie J.A."/>
            <person name="Ng W.-L."/>
            <person name="Kazmierczak K.M."/>
            <person name="Andrzejewski T.M."/>
            <person name="Davidsen T.M."/>
            <person name="Wayne K.J."/>
            <person name="Tettelin H."/>
            <person name="Glass J.I."/>
            <person name="Rusch D."/>
            <person name="Podicherti R."/>
            <person name="Tsui H.-C.T."/>
            <person name="Winkler M.E."/>
        </authorList>
    </citation>
    <scope>NUCLEOTIDE SEQUENCE</scope>
</reference>
<gene>
    <name evidence="2" type="ORF">METZ01_LOCUS138508</name>
</gene>
<dbReference type="Gene3D" id="3.10.105.10">
    <property type="entry name" value="Dipeptide-binding Protein, Domain 3"/>
    <property type="match status" value="1"/>
</dbReference>
<dbReference type="Pfam" id="PF00496">
    <property type="entry name" value="SBP_bac_5"/>
    <property type="match status" value="1"/>
</dbReference>
<dbReference type="Gene3D" id="3.40.190.10">
    <property type="entry name" value="Periplasmic binding protein-like II"/>
    <property type="match status" value="1"/>
</dbReference>
<organism evidence="2">
    <name type="scientific">marine metagenome</name>
    <dbReference type="NCBI Taxonomy" id="408172"/>
    <lineage>
        <taxon>unclassified sequences</taxon>
        <taxon>metagenomes</taxon>
        <taxon>ecological metagenomes</taxon>
    </lineage>
</organism>
<proteinExistence type="predicted"/>
<dbReference type="EMBL" id="UINC01020388">
    <property type="protein sequence ID" value="SVA85654.1"/>
    <property type="molecule type" value="Genomic_DNA"/>
</dbReference>
<dbReference type="PANTHER" id="PTHR30290:SF62">
    <property type="entry name" value="OLIGOPEPTIDE ABC TRANSPORTER, PERIPLASMIC OLIGOPEPTIDE-BINDING PROTEIN"/>
    <property type="match status" value="1"/>
</dbReference>
<dbReference type="InterPro" id="IPR000914">
    <property type="entry name" value="SBP_5_dom"/>
</dbReference>
<dbReference type="SUPFAM" id="SSF53850">
    <property type="entry name" value="Periplasmic binding protein-like II"/>
    <property type="match status" value="1"/>
</dbReference>
<dbReference type="PANTHER" id="PTHR30290">
    <property type="entry name" value="PERIPLASMIC BINDING COMPONENT OF ABC TRANSPORTER"/>
    <property type="match status" value="1"/>
</dbReference>
<dbReference type="PROSITE" id="PS51257">
    <property type="entry name" value="PROKAR_LIPOPROTEIN"/>
    <property type="match status" value="1"/>
</dbReference>
<dbReference type="InterPro" id="IPR039424">
    <property type="entry name" value="SBP_5"/>
</dbReference>
<sequence>MLRNLESSTNARTRVIGLFALIALMGLFAFACGSSDDEEAAAPAAAAAAAPAESESIADQYIGTLEGPATVMDSSKFPSSFGEAPQLAAMVTAGKLPAIGDRLPVQSDLLVIDNIEGIGEYGGIWRRGFTGPADKWNGYRCCTGPDHVLFWDYTGDVPEPNVAKSVDVSDDGRVFTVHLRKGMRWSDGAPVTADDWLFWYEDMYGNEELVPNKSAVSGINGKQGNFEKIDDYTVRWTFEDPYYFFTSVLAGRTDLGGGQADRGPVGKGSFAPKHYLSQYMPDIAGKDAVDKIVADEGYDTWVNLIKFKNDWALNPELPVLTPWVTVQPINNDVWILERNAYYYGVDLEGNQLPYIDKVVLTMAEDLEVMNLRAIAGEYDWQARHLNMAKVPLYIENQEKGEYKLYFDTQDAGADAQLKVNMAYKQDMYIGDLLRDKRFRHALGASFKREQLNEVFWLGLGVPGSSAPAPANLYSPGPESEWRSKHSVFDADKANAIFDELGLDKKDSSGFRLRADNGERLVLEIVARTAQFMEFVGMAEMICEHLGEYAGIQCTVNAAERSLVGQITAADEHMFSVEWGDGADHLFTFPGHVFPAGTNSSFGSALGLWFQTGGEKGMQPSAALQKVFDNFEKAFGVPEAERIALGKEIWEIATEEQWGIGIAGQSPASLGVRVVKTD</sequence>
<dbReference type="GO" id="GO:0015833">
    <property type="term" value="P:peptide transport"/>
    <property type="evidence" value="ECO:0007669"/>
    <property type="project" value="TreeGrafter"/>
</dbReference>
<feature type="domain" description="Solute-binding protein family 5" evidence="1">
    <location>
        <begin position="158"/>
        <end position="588"/>
    </location>
</feature>